<reference evidence="11 12" key="1">
    <citation type="journal article" date="2016" name="Nat. Commun.">
        <title>Thousands of microbial genomes shed light on interconnected biogeochemical processes in an aquifer system.</title>
        <authorList>
            <person name="Anantharaman K."/>
            <person name="Brown C.T."/>
            <person name="Hug L.A."/>
            <person name="Sharon I."/>
            <person name="Castelle C.J."/>
            <person name="Probst A.J."/>
            <person name="Thomas B.C."/>
            <person name="Singh A."/>
            <person name="Wilkins M.J."/>
            <person name="Karaoz U."/>
            <person name="Brodie E.L."/>
            <person name="Williams K.H."/>
            <person name="Hubbard S.S."/>
            <person name="Banfield J.F."/>
        </authorList>
    </citation>
    <scope>NUCLEOTIDE SEQUENCE [LARGE SCALE GENOMIC DNA]</scope>
</reference>
<feature type="binding site" evidence="7 8">
    <location>
        <position position="61"/>
    </location>
    <ligand>
        <name>S-adenosyl-L-methionine</name>
        <dbReference type="ChEBI" id="CHEBI:59789"/>
    </ligand>
</feature>
<dbReference type="InterPro" id="IPR029063">
    <property type="entry name" value="SAM-dependent_MTases_sf"/>
</dbReference>
<keyword evidence="6 7" id="KW-0694">RNA-binding</keyword>
<dbReference type="GO" id="GO:0003723">
    <property type="term" value="F:RNA binding"/>
    <property type="evidence" value="ECO:0007669"/>
    <property type="project" value="UniProtKB-UniRule"/>
</dbReference>
<dbReference type="Pfam" id="PF00398">
    <property type="entry name" value="RrnaAD"/>
    <property type="match status" value="2"/>
</dbReference>
<dbReference type="InterPro" id="IPR020596">
    <property type="entry name" value="rRNA_Ade_Mease_Trfase_CS"/>
</dbReference>
<comment type="similarity">
    <text evidence="7">Belongs to the class I-like SAM-binding methyltransferase superfamily. rRNA adenine N(6)-methyltransferase family. RsmA subfamily.</text>
</comment>
<evidence type="ECO:0000256" key="7">
    <source>
        <dbReference type="HAMAP-Rule" id="MF_00607"/>
    </source>
</evidence>
<evidence type="ECO:0000256" key="6">
    <source>
        <dbReference type="ARBA" id="ARBA00022884"/>
    </source>
</evidence>
<feature type="domain" description="Ribosomal RNA adenine methylase transferase N-terminal" evidence="10">
    <location>
        <begin position="20"/>
        <end position="215"/>
    </location>
</feature>
<gene>
    <name evidence="7" type="primary">rsmA</name>
    <name evidence="7" type="synonym">ksgA</name>
    <name evidence="11" type="ORF">A2941_02200</name>
</gene>
<accession>A0A1F8GSD5</accession>
<dbReference type="AlphaFoldDB" id="A0A1F8GSD5"/>
<evidence type="ECO:0000259" key="10">
    <source>
        <dbReference type="SMART" id="SM00650"/>
    </source>
</evidence>
<proteinExistence type="inferred from homology"/>
<protein>
    <recommendedName>
        <fullName evidence="7">Ribosomal RNA small subunit methyltransferase A</fullName>
        <ecNumber evidence="7">2.1.1.182</ecNumber>
    </recommendedName>
    <alternativeName>
        <fullName evidence="7">16S rRNA (adenine(1518)-N(6)/adenine(1519)-N(6))-dimethyltransferase</fullName>
    </alternativeName>
    <alternativeName>
        <fullName evidence="7">16S rRNA dimethyladenosine transferase</fullName>
    </alternativeName>
    <alternativeName>
        <fullName evidence="7">16S rRNA dimethylase</fullName>
    </alternativeName>
    <alternativeName>
        <fullName evidence="7">S-adenosylmethionine-6-N', N'-adenosyl(rRNA) dimethyltransferase</fullName>
    </alternativeName>
</protein>
<dbReference type="InterPro" id="IPR001737">
    <property type="entry name" value="KsgA/Erm"/>
</dbReference>
<feature type="binding site" evidence="7 8">
    <location>
        <position position="86"/>
    </location>
    <ligand>
        <name>S-adenosyl-L-methionine</name>
        <dbReference type="ChEBI" id="CHEBI:59789"/>
    </ligand>
</feature>
<dbReference type="InterPro" id="IPR011530">
    <property type="entry name" value="rRNA_adenine_dimethylase"/>
</dbReference>
<dbReference type="SMART" id="SM00650">
    <property type="entry name" value="rADc"/>
    <property type="match status" value="1"/>
</dbReference>
<evidence type="ECO:0000256" key="3">
    <source>
        <dbReference type="ARBA" id="ARBA00022603"/>
    </source>
</evidence>
<evidence type="ECO:0000256" key="4">
    <source>
        <dbReference type="ARBA" id="ARBA00022679"/>
    </source>
</evidence>
<name>A0A1F8GSD5_9BACT</name>
<feature type="binding site" evidence="7 8">
    <location>
        <position position="107"/>
    </location>
    <ligand>
        <name>S-adenosyl-L-methionine</name>
        <dbReference type="ChEBI" id="CHEBI:59789"/>
    </ligand>
</feature>
<evidence type="ECO:0000313" key="12">
    <source>
        <dbReference type="Proteomes" id="UP000178444"/>
    </source>
</evidence>
<evidence type="ECO:0000256" key="1">
    <source>
        <dbReference type="ARBA" id="ARBA00022490"/>
    </source>
</evidence>
<keyword evidence="1 7" id="KW-0963">Cytoplasm</keyword>
<dbReference type="EC" id="2.1.1.182" evidence="7"/>
<dbReference type="HAMAP" id="MF_00607">
    <property type="entry name" value="16SrRNA_methyltr_A"/>
    <property type="match status" value="1"/>
</dbReference>
<keyword evidence="5 7" id="KW-0949">S-adenosyl-L-methionine</keyword>
<comment type="caution">
    <text evidence="11">The sequence shown here is derived from an EMBL/GenBank/DDBJ whole genome shotgun (WGS) entry which is preliminary data.</text>
</comment>
<dbReference type="Gene3D" id="3.40.50.150">
    <property type="entry name" value="Vaccinia Virus protein VP39"/>
    <property type="match status" value="1"/>
</dbReference>
<organism evidence="11 12">
    <name type="scientific">Candidatus Yanofskybacteria bacterium RIFCSPLOWO2_01_FULL_49_17</name>
    <dbReference type="NCBI Taxonomy" id="1802700"/>
    <lineage>
        <taxon>Bacteria</taxon>
        <taxon>Candidatus Yanofskyibacteriota</taxon>
    </lineage>
</organism>
<evidence type="ECO:0000256" key="9">
    <source>
        <dbReference type="SAM" id="MobiDB-lite"/>
    </source>
</evidence>
<dbReference type="GO" id="GO:0005737">
    <property type="term" value="C:cytoplasm"/>
    <property type="evidence" value="ECO:0007669"/>
    <property type="project" value="UniProtKB-SubCell"/>
</dbReference>
<feature type="region of interest" description="Disordered" evidence="9">
    <location>
        <begin position="147"/>
        <end position="168"/>
    </location>
</feature>
<dbReference type="PROSITE" id="PS01131">
    <property type="entry name" value="RRNA_A_DIMETH"/>
    <property type="match status" value="1"/>
</dbReference>
<dbReference type="Gene3D" id="1.10.8.100">
    <property type="entry name" value="Ribosomal RNA adenine dimethylase-like, domain 2"/>
    <property type="match status" value="1"/>
</dbReference>
<dbReference type="GO" id="GO:0052908">
    <property type="term" value="F:16S rRNA (adenine(1518)-N(6)/adenine(1519)-N(6))-dimethyltransferase activity"/>
    <property type="evidence" value="ECO:0007669"/>
    <property type="project" value="UniProtKB-EC"/>
</dbReference>
<evidence type="ECO:0000256" key="2">
    <source>
        <dbReference type="ARBA" id="ARBA00022552"/>
    </source>
</evidence>
<comment type="subcellular location">
    <subcellularLocation>
        <location evidence="7">Cytoplasm</location>
    </subcellularLocation>
</comment>
<keyword evidence="3 7" id="KW-0489">Methyltransferase</keyword>
<feature type="binding site" evidence="7 8">
    <location>
        <position position="15"/>
    </location>
    <ligand>
        <name>S-adenosyl-L-methionine</name>
        <dbReference type="ChEBI" id="CHEBI:59789"/>
    </ligand>
</feature>
<dbReference type="CDD" id="cd02440">
    <property type="entry name" value="AdoMet_MTases"/>
    <property type="match status" value="1"/>
</dbReference>
<dbReference type="PANTHER" id="PTHR11727">
    <property type="entry name" value="DIMETHYLADENOSINE TRANSFERASE"/>
    <property type="match status" value="1"/>
</dbReference>
<dbReference type="EMBL" id="MGKO01000001">
    <property type="protein sequence ID" value="OGN28325.1"/>
    <property type="molecule type" value="Genomic_DNA"/>
</dbReference>
<keyword evidence="2 7" id="KW-0698">rRNA processing</keyword>
<dbReference type="InterPro" id="IPR020598">
    <property type="entry name" value="rRNA_Ade_methylase_Trfase_N"/>
</dbReference>
<comment type="catalytic activity">
    <reaction evidence="7">
        <text>adenosine(1518)/adenosine(1519) in 16S rRNA + 4 S-adenosyl-L-methionine = N(6)-dimethyladenosine(1518)/N(6)-dimethyladenosine(1519) in 16S rRNA + 4 S-adenosyl-L-homocysteine + 4 H(+)</text>
        <dbReference type="Rhea" id="RHEA:19609"/>
        <dbReference type="Rhea" id="RHEA-COMP:10232"/>
        <dbReference type="Rhea" id="RHEA-COMP:10233"/>
        <dbReference type="ChEBI" id="CHEBI:15378"/>
        <dbReference type="ChEBI" id="CHEBI:57856"/>
        <dbReference type="ChEBI" id="CHEBI:59789"/>
        <dbReference type="ChEBI" id="CHEBI:74411"/>
        <dbReference type="ChEBI" id="CHEBI:74493"/>
        <dbReference type="EC" id="2.1.1.182"/>
    </reaction>
</comment>
<dbReference type="InterPro" id="IPR023165">
    <property type="entry name" value="rRNA_Ade_diMease-like_C"/>
</dbReference>
<comment type="function">
    <text evidence="7">Specifically dimethylates two adjacent adenosines (A1518 and A1519) in the loop of a conserved hairpin near the 3'-end of 16S rRNA in the 30S particle. May play a critical role in biogenesis of 30S subunits.</text>
</comment>
<evidence type="ECO:0000256" key="8">
    <source>
        <dbReference type="PROSITE-ProRule" id="PRU01026"/>
    </source>
</evidence>
<sequence>MESYVPKKSLGQNFLINSGVLHKILSSAEISKDDVILEVGPGKGTLTEELAKKAGRVIVVEKDRRLIDFLKEKFIDYKNVEIIEGDVLMLDISNFNFHISSYKVVANIPYYITSHFLRMMLEDWPRLSLAVLMVQKEVAQRMMAKPPEMNPVRSKTPGASAGHARRAGRTSSGMNLLALSVQYYADVEKVMDVSRGSFRPMPKVESAVIRLNPKSEARNPKEAEMLFGIAKKCFAGKRKQLITTLPAAIEKSGEETRALLIKLNVDPMARPETLRLEDWLNLLKELQ</sequence>
<dbReference type="PANTHER" id="PTHR11727:SF7">
    <property type="entry name" value="DIMETHYLADENOSINE TRANSFERASE-RELATED"/>
    <property type="match status" value="1"/>
</dbReference>
<evidence type="ECO:0000313" key="11">
    <source>
        <dbReference type="EMBL" id="OGN28325.1"/>
    </source>
</evidence>
<evidence type="ECO:0000256" key="5">
    <source>
        <dbReference type="ARBA" id="ARBA00022691"/>
    </source>
</evidence>
<keyword evidence="4 7" id="KW-0808">Transferase</keyword>
<feature type="binding site" evidence="7 8">
    <location>
        <position position="40"/>
    </location>
    <ligand>
        <name>S-adenosyl-L-methionine</name>
        <dbReference type="ChEBI" id="CHEBI:59789"/>
    </ligand>
</feature>
<dbReference type="SUPFAM" id="SSF53335">
    <property type="entry name" value="S-adenosyl-L-methionine-dependent methyltransferases"/>
    <property type="match status" value="1"/>
</dbReference>
<feature type="binding site" evidence="7 8">
    <location>
        <position position="13"/>
    </location>
    <ligand>
        <name>S-adenosyl-L-methionine</name>
        <dbReference type="ChEBI" id="CHEBI:59789"/>
    </ligand>
</feature>
<dbReference type="PROSITE" id="PS51689">
    <property type="entry name" value="SAM_RNA_A_N6_MT"/>
    <property type="match status" value="1"/>
</dbReference>
<dbReference type="Proteomes" id="UP000178444">
    <property type="component" value="Unassembled WGS sequence"/>
</dbReference>